<dbReference type="InterPro" id="IPR037026">
    <property type="entry name" value="Vgr_OB-fold_dom_sf"/>
</dbReference>
<keyword evidence="4" id="KW-1185">Reference proteome</keyword>
<dbReference type="EMBL" id="JAERSF010000002">
    <property type="protein sequence ID" value="MBL0737196.1"/>
    <property type="molecule type" value="Genomic_DNA"/>
</dbReference>
<dbReference type="InterPro" id="IPR006531">
    <property type="entry name" value="Gp5/Vgr_OB"/>
</dbReference>
<dbReference type="Gene3D" id="4.10.220.110">
    <property type="match status" value="1"/>
</dbReference>
<sequence>MAHFSEQVHITIGGFTQNVVYYDLKLSQKMADHHHFSFIWQYTGKAVINPADQAKALRTYLGDEVIFTFKSLTGIRLMSKGIITELSSIDVDGSPAGLHVSGVSHSIVIDDMKKARTFKDRSMDDIVLSIFAEGPGEFYQRESIKSTYLKEFNNLLQYNETSFEFLKRIATRYGQWFYFDGMRMQFGQTKNSQTKLINGASLHSFKIQANMSSHKISLNGYDYKNVSTFREAATKTSSGSKDSFAAIVGYNQGTVANSDLNNGSYTANATNKDELDEMVKLQTAGSDANSVYYSGISYFPIGLGQVFTIQNQTVQHELIAIEVVHHSQVHGNYSCEFKAIPADVSAPHYTDVFVYGKAETQPAHVKENNDPEGLGRVRVEFYGASGTAVTDWIRMVQPYSGSGKGFYFVPEIGEEVLIGFEGNNVQNPYVIGAQYNGQDSSGYADAQNNIKAIHTRSGHVIKFTEDESIIIADKNGNEIVIDTVAGDINITANNTINFNAKDINLNASQNITANAGMNITESAGVDIFQSAGALISQNAGADYTLSAANIFEEAKGEKKSKAKDLMEIGSSKSSTTEKETKFNTKSQMKSNSGDKSNFY</sequence>
<dbReference type="SUPFAM" id="SSF69255">
    <property type="entry name" value="gp5 N-terminal domain-like"/>
    <property type="match status" value="1"/>
</dbReference>
<evidence type="ECO:0000256" key="1">
    <source>
        <dbReference type="SAM" id="MobiDB-lite"/>
    </source>
</evidence>
<evidence type="ECO:0000313" key="4">
    <source>
        <dbReference type="Proteomes" id="UP000603728"/>
    </source>
</evidence>
<feature type="region of interest" description="Disordered" evidence="1">
    <location>
        <begin position="556"/>
        <end position="599"/>
    </location>
</feature>
<feature type="compositionally biased region" description="Basic and acidic residues" evidence="1">
    <location>
        <begin position="556"/>
        <end position="566"/>
    </location>
</feature>
<dbReference type="Proteomes" id="UP000603728">
    <property type="component" value="Unassembled WGS sequence"/>
</dbReference>
<protein>
    <submittedName>
        <fullName evidence="3">Type IV secretion protein Rhs</fullName>
    </submittedName>
</protein>
<accession>A0ABS1KGA6</accession>
<comment type="caution">
    <text evidence="3">The sequence shown here is derived from an EMBL/GenBank/DDBJ whole genome shotgun (WGS) entry which is preliminary data.</text>
</comment>
<dbReference type="Gene3D" id="3.55.50.10">
    <property type="entry name" value="Baseplate protein-like domains"/>
    <property type="match status" value="1"/>
</dbReference>
<feature type="domain" description="Gp5/Type VI secretion system Vgr protein OB-fold" evidence="2">
    <location>
        <begin position="362"/>
        <end position="435"/>
    </location>
</feature>
<dbReference type="Pfam" id="PF04717">
    <property type="entry name" value="Phage_base_V"/>
    <property type="match status" value="1"/>
</dbReference>
<dbReference type="Pfam" id="PF05954">
    <property type="entry name" value="Phage_GPD"/>
    <property type="match status" value="1"/>
</dbReference>
<dbReference type="SUPFAM" id="SSF69349">
    <property type="entry name" value="Phage fibre proteins"/>
    <property type="match status" value="1"/>
</dbReference>
<reference evidence="3 4" key="1">
    <citation type="submission" date="2021-01" db="EMBL/GenBank/DDBJ databases">
        <title>Genome seq and assembly of Flavobacterium sp. GN10.</title>
        <authorList>
            <person name="Chhetri G."/>
        </authorList>
    </citation>
    <scope>NUCLEOTIDE SEQUENCE [LARGE SCALE GENOMIC DNA]</scope>
    <source>
        <strain evidence="3 4">GN10</strain>
    </source>
</reference>
<dbReference type="Gene3D" id="2.40.50.230">
    <property type="entry name" value="Gp5 N-terminal domain"/>
    <property type="match status" value="1"/>
</dbReference>
<proteinExistence type="predicted"/>
<evidence type="ECO:0000259" key="2">
    <source>
        <dbReference type="Pfam" id="PF04717"/>
    </source>
</evidence>
<dbReference type="RefSeq" id="WP_202000941.1">
    <property type="nucleotide sequence ID" value="NZ_JAERSF010000002.1"/>
</dbReference>
<dbReference type="Gene3D" id="2.30.110.50">
    <property type="match status" value="1"/>
</dbReference>
<feature type="compositionally biased region" description="Polar residues" evidence="1">
    <location>
        <begin position="587"/>
        <end position="599"/>
    </location>
</feature>
<evidence type="ECO:0000313" key="3">
    <source>
        <dbReference type="EMBL" id="MBL0737196.1"/>
    </source>
</evidence>
<name>A0ABS1KGA6_9FLAO</name>
<gene>
    <name evidence="3" type="ORF">JI750_09890</name>
</gene>
<organism evidence="3 4">
    <name type="scientific">Flavobacterium tagetis</name>
    <dbReference type="NCBI Taxonomy" id="2801336"/>
    <lineage>
        <taxon>Bacteria</taxon>
        <taxon>Pseudomonadati</taxon>
        <taxon>Bacteroidota</taxon>
        <taxon>Flavobacteriia</taxon>
        <taxon>Flavobacteriales</taxon>
        <taxon>Flavobacteriaceae</taxon>
        <taxon>Flavobacterium</taxon>
    </lineage>
</organism>
<dbReference type="SUPFAM" id="SSF69279">
    <property type="entry name" value="Phage tail proteins"/>
    <property type="match status" value="2"/>
</dbReference>